<sequence>MASHARKLLQRILHLKEPFTRSSRTSRRERFDCSVQQAPGPSPPKESATESCHQQCRACSGMAAGWCESICTHSEAKTIGHQPKEVSRSAAKKPFLSKKVEDWCKIISLINLPSDCLGHLENSIKRRKGERYHESCDVPTVKHPETIHVWGCFSTKRVGSLIILPKNTARNKEWYQNVLQE</sequence>
<reference evidence="2" key="1">
    <citation type="submission" date="2025-08" db="UniProtKB">
        <authorList>
            <consortium name="Ensembl"/>
        </authorList>
    </citation>
    <scope>IDENTIFICATION</scope>
</reference>
<dbReference type="Gene3D" id="3.30.420.10">
    <property type="entry name" value="Ribonuclease H-like superfamily/Ribonuclease H"/>
    <property type="match status" value="1"/>
</dbReference>
<evidence type="ECO:0000313" key="2">
    <source>
        <dbReference type="Ensembl" id="ENSCCRP00000113506.1"/>
    </source>
</evidence>
<accession>A0A9J7Y3D4</accession>
<dbReference type="AlphaFoldDB" id="A0A9J7Y3D4"/>
<keyword evidence="3" id="KW-1185">Reference proteome</keyword>
<dbReference type="Proteomes" id="UP001108240">
    <property type="component" value="Unplaced"/>
</dbReference>
<dbReference type="Ensembl" id="ENSCCRT00000204336.1">
    <property type="protein sequence ID" value="ENSCCRP00000113506.1"/>
    <property type="gene ID" value="ENSCCRG00000076696.1"/>
</dbReference>
<evidence type="ECO:0000256" key="1">
    <source>
        <dbReference type="SAM" id="MobiDB-lite"/>
    </source>
</evidence>
<name>A0A9J7Y3D4_CYPCA</name>
<feature type="region of interest" description="Disordered" evidence="1">
    <location>
        <begin position="19"/>
        <end position="49"/>
    </location>
</feature>
<dbReference type="GO" id="GO:0003676">
    <property type="term" value="F:nucleic acid binding"/>
    <property type="evidence" value="ECO:0007669"/>
    <property type="project" value="InterPro"/>
</dbReference>
<protein>
    <submittedName>
        <fullName evidence="2">Uncharacterized protein</fullName>
    </submittedName>
</protein>
<evidence type="ECO:0000313" key="3">
    <source>
        <dbReference type="Proteomes" id="UP001108240"/>
    </source>
</evidence>
<dbReference type="InterPro" id="IPR036397">
    <property type="entry name" value="RNaseH_sf"/>
</dbReference>
<dbReference type="GeneTree" id="ENSGT01120000277803"/>
<organism evidence="2 3">
    <name type="scientific">Cyprinus carpio carpio</name>
    <dbReference type="NCBI Taxonomy" id="630221"/>
    <lineage>
        <taxon>Eukaryota</taxon>
        <taxon>Metazoa</taxon>
        <taxon>Chordata</taxon>
        <taxon>Craniata</taxon>
        <taxon>Vertebrata</taxon>
        <taxon>Euteleostomi</taxon>
        <taxon>Actinopterygii</taxon>
        <taxon>Neopterygii</taxon>
        <taxon>Teleostei</taxon>
        <taxon>Ostariophysi</taxon>
        <taxon>Cypriniformes</taxon>
        <taxon>Cyprinidae</taxon>
        <taxon>Cyprininae</taxon>
        <taxon>Cyprinus</taxon>
    </lineage>
</organism>
<proteinExistence type="predicted"/>
<reference evidence="2" key="2">
    <citation type="submission" date="2025-09" db="UniProtKB">
        <authorList>
            <consortium name="Ensembl"/>
        </authorList>
    </citation>
    <scope>IDENTIFICATION</scope>
</reference>